<dbReference type="Pfam" id="PF01370">
    <property type="entry name" value="Epimerase"/>
    <property type="match status" value="1"/>
</dbReference>
<dbReference type="InterPro" id="IPR051783">
    <property type="entry name" value="NAD(P)-dependent_oxidoreduct"/>
</dbReference>
<name>A0A553HTG0_9PEZI</name>
<comment type="caution">
    <text evidence="2">The sequence shown here is derived from an EMBL/GenBank/DDBJ whole genome shotgun (WGS) entry which is preliminary data.</text>
</comment>
<dbReference type="Gene3D" id="3.40.50.720">
    <property type="entry name" value="NAD(P)-binding Rossmann-like Domain"/>
    <property type="match status" value="2"/>
</dbReference>
<dbReference type="OrthoDB" id="2130169at2759"/>
<proteinExistence type="predicted"/>
<protein>
    <recommendedName>
        <fullName evidence="1">NAD-dependent epimerase/dehydratase domain-containing protein</fullName>
    </recommendedName>
</protein>
<evidence type="ECO:0000313" key="2">
    <source>
        <dbReference type="EMBL" id="TRX91240.1"/>
    </source>
</evidence>
<keyword evidence="3" id="KW-1185">Reference proteome</keyword>
<accession>A0A553HTG0</accession>
<evidence type="ECO:0000313" key="3">
    <source>
        <dbReference type="Proteomes" id="UP000319160"/>
    </source>
</evidence>
<dbReference type="EMBL" id="VFLP01000047">
    <property type="protein sequence ID" value="TRX91240.1"/>
    <property type="molecule type" value="Genomic_DNA"/>
</dbReference>
<dbReference type="STRING" id="2512241.A0A553HTG0"/>
<dbReference type="SUPFAM" id="SSF51735">
    <property type="entry name" value="NAD(P)-binding Rossmann-fold domains"/>
    <property type="match status" value="1"/>
</dbReference>
<gene>
    <name evidence="2" type="ORF">FHL15_007845</name>
</gene>
<dbReference type="InterPro" id="IPR036291">
    <property type="entry name" value="NAD(P)-bd_dom_sf"/>
</dbReference>
<dbReference type="Proteomes" id="UP000319160">
    <property type="component" value="Unassembled WGS sequence"/>
</dbReference>
<sequence>MERRQRFQDVPVLKVSVRGVKVELETSSHNLYIDIDIDGSFHGWKFLPVIGDCIIDMTEGTLDNTLADRWAFDKTPCFPGDKSIPSHVTSDDLADFFKTGATGYIGGSVFAALARKHPEYDLTVLLRKPPANFKSQFPDVKLIQGSFDDSDIIAEAAASADIVIHSGDGDHENALNSIITGMLRHDSKSYLIKLSGTGTLYEYPDTTEYLGRINPKIYSDIDDIKELVSRPDNALHRRTDAIVFKAAAEHGNRLKTAIVCPPDIYGRGCGPGRRASYYIPWFVEAIKKLGKPFYLQDGSNMRGWVHIDDFVQIYISLVEAAVAGGGSVSWGREVRNSYLILFLSYLLFMVFQLNIYKGYFLAASQEASQRDIAEATAKILFAKGEISSADAQSISNEEMASLFPDAPYTGFFSFGCNSRSKADRAAKELGHVPKAPSFWDVLESDLMDAIAATK</sequence>
<dbReference type="GO" id="GO:0004029">
    <property type="term" value="F:aldehyde dehydrogenase (NAD+) activity"/>
    <property type="evidence" value="ECO:0007669"/>
    <property type="project" value="TreeGrafter"/>
</dbReference>
<dbReference type="InterPro" id="IPR001509">
    <property type="entry name" value="Epimerase_deHydtase"/>
</dbReference>
<dbReference type="GO" id="GO:0005737">
    <property type="term" value="C:cytoplasm"/>
    <property type="evidence" value="ECO:0007669"/>
    <property type="project" value="TreeGrafter"/>
</dbReference>
<reference evidence="3" key="1">
    <citation type="submission" date="2019-06" db="EMBL/GenBank/DDBJ databases">
        <title>Draft genome sequence of the griseofulvin-producing fungus Xylaria cubensis strain G536.</title>
        <authorList>
            <person name="Mead M.E."/>
            <person name="Raja H.A."/>
            <person name="Steenwyk J.L."/>
            <person name="Knowles S.L."/>
            <person name="Oberlies N.H."/>
            <person name="Rokas A."/>
        </authorList>
    </citation>
    <scope>NUCLEOTIDE SEQUENCE [LARGE SCALE GENOMIC DNA]</scope>
    <source>
        <strain evidence="3">G536</strain>
    </source>
</reference>
<dbReference type="PANTHER" id="PTHR48079">
    <property type="entry name" value="PROTEIN YEEZ"/>
    <property type="match status" value="1"/>
</dbReference>
<dbReference type="Gene3D" id="3.50.50.60">
    <property type="entry name" value="FAD/NAD(P)-binding domain"/>
    <property type="match status" value="1"/>
</dbReference>
<evidence type="ECO:0000259" key="1">
    <source>
        <dbReference type="Pfam" id="PF01370"/>
    </source>
</evidence>
<dbReference type="PANTHER" id="PTHR48079:SF6">
    <property type="entry name" value="NAD(P)-BINDING DOMAIN-CONTAINING PROTEIN-RELATED"/>
    <property type="match status" value="1"/>
</dbReference>
<dbReference type="AlphaFoldDB" id="A0A553HTG0"/>
<dbReference type="InterPro" id="IPR036188">
    <property type="entry name" value="FAD/NAD-bd_sf"/>
</dbReference>
<organism evidence="2 3">
    <name type="scientific">Xylaria flabelliformis</name>
    <dbReference type="NCBI Taxonomy" id="2512241"/>
    <lineage>
        <taxon>Eukaryota</taxon>
        <taxon>Fungi</taxon>
        <taxon>Dikarya</taxon>
        <taxon>Ascomycota</taxon>
        <taxon>Pezizomycotina</taxon>
        <taxon>Sordariomycetes</taxon>
        <taxon>Xylariomycetidae</taxon>
        <taxon>Xylariales</taxon>
        <taxon>Xylariaceae</taxon>
        <taxon>Xylaria</taxon>
    </lineage>
</organism>
<feature type="domain" description="NAD-dependent epimerase/dehydratase" evidence="1">
    <location>
        <begin position="99"/>
        <end position="324"/>
    </location>
</feature>